<dbReference type="Proteomes" id="UP000789901">
    <property type="component" value="Unassembled WGS sequence"/>
</dbReference>
<protein>
    <submittedName>
        <fullName evidence="1">1985_t:CDS:1</fullName>
    </submittedName>
</protein>
<organism evidence="1 2">
    <name type="scientific">Gigaspora margarita</name>
    <dbReference type="NCBI Taxonomy" id="4874"/>
    <lineage>
        <taxon>Eukaryota</taxon>
        <taxon>Fungi</taxon>
        <taxon>Fungi incertae sedis</taxon>
        <taxon>Mucoromycota</taxon>
        <taxon>Glomeromycotina</taxon>
        <taxon>Glomeromycetes</taxon>
        <taxon>Diversisporales</taxon>
        <taxon>Gigasporaceae</taxon>
        <taxon>Gigaspora</taxon>
    </lineage>
</organism>
<comment type="caution">
    <text evidence="1">The sequence shown here is derived from an EMBL/GenBank/DDBJ whole genome shotgun (WGS) entry which is preliminary data.</text>
</comment>
<accession>A0ABN7VU62</accession>
<evidence type="ECO:0000313" key="2">
    <source>
        <dbReference type="Proteomes" id="UP000789901"/>
    </source>
</evidence>
<evidence type="ECO:0000313" key="1">
    <source>
        <dbReference type="EMBL" id="CAG8799201.1"/>
    </source>
</evidence>
<reference evidence="1 2" key="1">
    <citation type="submission" date="2021-06" db="EMBL/GenBank/DDBJ databases">
        <authorList>
            <person name="Kallberg Y."/>
            <person name="Tangrot J."/>
            <person name="Rosling A."/>
        </authorList>
    </citation>
    <scope>NUCLEOTIDE SEQUENCE [LARGE SCALE GENOMIC DNA]</scope>
    <source>
        <strain evidence="1 2">120-4 pot B 10/14</strain>
    </source>
</reference>
<feature type="non-terminal residue" evidence="1">
    <location>
        <position position="1"/>
    </location>
</feature>
<dbReference type="EMBL" id="CAJVQB010022276">
    <property type="protein sequence ID" value="CAG8799201.1"/>
    <property type="molecule type" value="Genomic_DNA"/>
</dbReference>
<keyword evidence="2" id="KW-1185">Reference proteome</keyword>
<name>A0ABN7VU62_GIGMA</name>
<sequence>SCKRKQNKPLPPNLLPIPNVIAAVPIHFKGSFGYSHNICALALYSEELAKKKNPYLYYFKPSWSTITNNENTVFPLVQQQYNNSNNVENLYNLKNIVVPNYNFDTETHDKDFNYQHLMAINAYEEIIASLISSIPQSEIADLCNIQLLNLQKFSTYIPTTIPLNLPYDQYMGYYQLADNINEIICTLIPTTNAEIDSIVIDTINGTQLP</sequence>
<proteinExistence type="predicted"/>
<gene>
    <name evidence="1" type="ORF">GMARGA_LOCUS22746</name>
</gene>
<feature type="non-terminal residue" evidence="1">
    <location>
        <position position="209"/>
    </location>
</feature>